<dbReference type="STRING" id="94827.A0A099ZGK8"/>
<protein>
    <submittedName>
        <fullName evidence="4">E3 ubiquitin-protein ligase TRIM23</fullName>
    </submittedName>
</protein>
<dbReference type="FunFam" id="3.40.50.300:FF:000486">
    <property type="entry name" value="E3 ubiquitin-protein ligase TRIM23"/>
    <property type="match status" value="1"/>
</dbReference>
<dbReference type="InterPro" id="IPR024156">
    <property type="entry name" value="Small_GTPase_ARF"/>
</dbReference>
<keyword evidence="1 3" id="KW-0547">Nucleotide-binding</keyword>
<dbReference type="GO" id="GO:0005525">
    <property type="term" value="F:GTP binding"/>
    <property type="evidence" value="ECO:0007669"/>
    <property type="project" value="UniProtKB-KW"/>
</dbReference>
<gene>
    <name evidence="4" type="ORF">N309_13163</name>
</gene>
<keyword evidence="5" id="KW-1185">Reference proteome</keyword>
<dbReference type="EMBL" id="KL892552">
    <property type="protein sequence ID" value="KGL79940.1"/>
    <property type="molecule type" value="Genomic_DNA"/>
</dbReference>
<keyword evidence="2 3" id="KW-0342">GTP-binding</keyword>
<name>A0A099ZGK8_TINGU</name>
<dbReference type="GO" id="GO:0003924">
    <property type="term" value="F:GTPase activity"/>
    <property type="evidence" value="ECO:0007669"/>
    <property type="project" value="InterPro"/>
</dbReference>
<dbReference type="Proteomes" id="UP000053641">
    <property type="component" value="Unassembled WGS sequence"/>
</dbReference>
<dbReference type="InterPro" id="IPR027417">
    <property type="entry name" value="P-loop_NTPase"/>
</dbReference>
<feature type="non-terminal residue" evidence="4">
    <location>
        <position position="1"/>
    </location>
</feature>
<organism evidence="4 5">
    <name type="scientific">Tinamus guttatus</name>
    <name type="common">White-throated tinamou</name>
    <dbReference type="NCBI Taxonomy" id="94827"/>
    <lineage>
        <taxon>Eukaryota</taxon>
        <taxon>Metazoa</taxon>
        <taxon>Chordata</taxon>
        <taxon>Craniata</taxon>
        <taxon>Vertebrata</taxon>
        <taxon>Euteleostomi</taxon>
        <taxon>Archelosauria</taxon>
        <taxon>Archosauria</taxon>
        <taxon>Dinosauria</taxon>
        <taxon>Saurischia</taxon>
        <taxon>Theropoda</taxon>
        <taxon>Coelurosauria</taxon>
        <taxon>Aves</taxon>
        <taxon>Palaeognathae</taxon>
        <taxon>Tinamiformes</taxon>
        <taxon>Tinamidae</taxon>
        <taxon>Tinamus</taxon>
    </lineage>
</organism>
<evidence type="ECO:0000313" key="4">
    <source>
        <dbReference type="EMBL" id="KGL79940.1"/>
    </source>
</evidence>
<evidence type="ECO:0000256" key="1">
    <source>
        <dbReference type="ARBA" id="ARBA00022741"/>
    </source>
</evidence>
<evidence type="ECO:0000313" key="5">
    <source>
        <dbReference type="Proteomes" id="UP000053641"/>
    </source>
</evidence>
<dbReference type="PANTHER" id="PTHR11711">
    <property type="entry name" value="ADP RIBOSYLATION FACTOR-RELATED"/>
    <property type="match status" value="1"/>
</dbReference>
<accession>A0A099ZGK8</accession>
<reference evidence="4 5" key="1">
    <citation type="submission" date="2014-06" db="EMBL/GenBank/DDBJ databases">
        <title>Genome evolution of avian class.</title>
        <authorList>
            <person name="Zhang G."/>
            <person name="Li C."/>
        </authorList>
    </citation>
    <scope>NUCLEOTIDE SEQUENCE [LARGE SCALE GENOMIC DNA]</scope>
    <source>
        <strain evidence="4">BGI_N309</strain>
    </source>
</reference>
<dbReference type="AlphaFoldDB" id="A0A099ZGK8"/>
<dbReference type="Gene3D" id="3.40.50.300">
    <property type="entry name" value="P-loop containing nucleotide triphosphate hydrolases"/>
    <property type="match status" value="1"/>
</dbReference>
<feature type="non-terminal residue" evidence="4">
    <location>
        <position position="130"/>
    </location>
</feature>
<dbReference type="Pfam" id="PF00025">
    <property type="entry name" value="Arf"/>
    <property type="match status" value="1"/>
</dbReference>
<sequence>LGFNVETVEYKNLKFTIWYVGGKHKMRPLWNHYYLNTQAVVFVIHSSHRDRVSEAHSELAKLLTEKELWDALLLIFANKQDVAGVLSVEEVTELLSLHKLCCGQSWYIQGCDTRSGTGLYEGLDRLSRQL</sequence>
<evidence type="ECO:0000256" key="3">
    <source>
        <dbReference type="PIRSR" id="PIRSR606689-1"/>
    </source>
</evidence>
<feature type="binding site" evidence="3">
    <location>
        <position position="22"/>
    </location>
    <ligand>
        <name>GTP</name>
        <dbReference type="ChEBI" id="CHEBI:37565"/>
    </ligand>
</feature>
<evidence type="ECO:0000256" key="2">
    <source>
        <dbReference type="ARBA" id="ARBA00023134"/>
    </source>
</evidence>
<dbReference type="InterPro" id="IPR006689">
    <property type="entry name" value="Small_GTPase_ARF/SAR"/>
</dbReference>
<proteinExistence type="predicted"/>
<feature type="binding site" evidence="3">
    <location>
        <begin position="78"/>
        <end position="81"/>
    </location>
    <ligand>
        <name>GTP</name>
        <dbReference type="ChEBI" id="CHEBI:37565"/>
    </ligand>
</feature>
<dbReference type="SMART" id="SM00177">
    <property type="entry name" value="ARF"/>
    <property type="match status" value="1"/>
</dbReference>
<dbReference type="PROSITE" id="PS51417">
    <property type="entry name" value="ARF"/>
    <property type="match status" value="1"/>
</dbReference>
<dbReference type="SUPFAM" id="SSF52540">
    <property type="entry name" value="P-loop containing nucleoside triphosphate hydrolases"/>
    <property type="match status" value="1"/>
</dbReference>